<comment type="similarity">
    <text evidence="2">Belongs to the SusD family.</text>
</comment>
<evidence type="ECO:0000256" key="3">
    <source>
        <dbReference type="ARBA" id="ARBA00022729"/>
    </source>
</evidence>
<keyword evidence="5" id="KW-0998">Cell outer membrane</keyword>
<keyword evidence="9" id="KW-1185">Reference proteome</keyword>
<dbReference type="InterPro" id="IPR033985">
    <property type="entry name" value="SusD-like_N"/>
</dbReference>
<name>A0A2I7SK65_9FLAO</name>
<evidence type="ECO:0000313" key="8">
    <source>
        <dbReference type="EMBL" id="AUS06271.1"/>
    </source>
</evidence>
<sequence length="518" mass="58929">MKNMILNKLKYTICSLVLLGVLYSCDDFVDELPISEISPEQFYKDNAQLEAALIGAYDGVQVAYSDFYINTGEFRSDDFQPNGANASRNSLHNSTLDPGEGYLRWRNHYVVIDRVNRIIEAENNFVGADPNLIGQAYAIRSKVYFDLARMFNDVPVFTKPINTVSEAKQPQTPYAEVMSNLVIPDMLKAEEYLSTVQSNYRFSKSSVLAHQAEVYMWEKQEQLAKEAIEKLITLGSHSLVQTPEDWQNLFLNQPATDQFPDGPGKVQMGPELIFSIQYNFEETSSGVARAYNAGAAVTTISEETELEWIRRFPIDSLGWATKYPNTDPVFSQVVEEVDTTYTVPLYGDWRHFACRNENATMEDGLGSAAFGEARCTKFIKNRVGLDPNDDNTDIPVFRFADMILLLAEAELKLGNPNVCLDLINQVRTARQLPLASQTDFGNSFEAQLDFLLIERKLELFGEAKRWWDLVRNDKAVEVMTPILNNREVIPFGEDRIVWPIFREHLLENELLNQNPGWD</sequence>
<organism evidence="8 9">
    <name type="scientific">Pseudotamlana carrageenivorans</name>
    <dbReference type="NCBI Taxonomy" id="2069432"/>
    <lineage>
        <taxon>Bacteria</taxon>
        <taxon>Pseudomonadati</taxon>
        <taxon>Bacteroidota</taxon>
        <taxon>Flavobacteriia</taxon>
        <taxon>Flavobacteriales</taxon>
        <taxon>Flavobacteriaceae</taxon>
        <taxon>Pseudotamlana</taxon>
    </lineage>
</organism>
<evidence type="ECO:0000313" key="9">
    <source>
        <dbReference type="Proteomes" id="UP000236592"/>
    </source>
</evidence>
<dbReference type="InterPro" id="IPR012944">
    <property type="entry name" value="SusD_RagB_dom"/>
</dbReference>
<evidence type="ECO:0000256" key="2">
    <source>
        <dbReference type="ARBA" id="ARBA00006275"/>
    </source>
</evidence>
<dbReference type="Gene3D" id="1.25.40.390">
    <property type="match status" value="1"/>
</dbReference>
<proteinExistence type="inferred from homology"/>
<evidence type="ECO:0000256" key="1">
    <source>
        <dbReference type="ARBA" id="ARBA00004442"/>
    </source>
</evidence>
<keyword evidence="4" id="KW-0472">Membrane</keyword>
<dbReference type="Proteomes" id="UP000236592">
    <property type="component" value="Chromosome"/>
</dbReference>
<protein>
    <recommendedName>
        <fullName evidence="10">RagB/SusD family nutrient uptake outer membrane protein</fullName>
    </recommendedName>
</protein>
<dbReference type="InterPro" id="IPR011990">
    <property type="entry name" value="TPR-like_helical_dom_sf"/>
</dbReference>
<evidence type="ECO:0000259" key="6">
    <source>
        <dbReference type="Pfam" id="PF07980"/>
    </source>
</evidence>
<dbReference type="KEGG" id="taj:C1A40_12810"/>
<dbReference type="PROSITE" id="PS51257">
    <property type="entry name" value="PROKAR_LIPOPROTEIN"/>
    <property type="match status" value="1"/>
</dbReference>
<evidence type="ECO:0000256" key="5">
    <source>
        <dbReference type="ARBA" id="ARBA00023237"/>
    </source>
</evidence>
<dbReference type="AlphaFoldDB" id="A0A2I7SK65"/>
<keyword evidence="3" id="KW-0732">Signal</keyword>
<dbReference type="Pfam" id="PF07980">
    <property type="entry name" value="SusD_RagB"/>
    <property type="match status" value="1"/>
</dbReference>
<evidence type="ECO:0000256" key="4">
    <source>
        <dbReference type="ARBA" id="ARBA00023136"/>
    </source>
</evidence>
<feature type="domain" description="SusD-like N-terminal" evidence="7">
    <location>
        <begin position="27"/>
        <end position="216"/>
    </location>
</feature>
<dbReference type="SUPFAM" id="SSF48452">
    <property type="entry name" value="TPR-like"/>
    <property type="match status" value="1"/>
</dbReference>
<reference evidence="9" key="1">
    <citation type="submission" date="2018-01" db="EMBL/GenBank/DDBJ databases">
        <title>Complete genome of Tamlana sp. UJ94.</title>
        <authorList>
            <person name="Jung J."/>
            <person name="Chung D."/>
            <person name="Bae S.S."/>
            <person name="Baek K."/>
        </authorList>
    </citation>
    <scope>NUCLEOTIDE SEQUENCE [LARGE SCALE GENOMIC DNA]</scope>
    <source>
        <strain evidence="9">UJ94</strain>
    </source>
</reference>
<feature type="domain" description="RagB/SusD" evidence="6">
    <location>
        <begin position="373"/>
        <end position="517"/>
    </location>
</feature>
<dbReference type="EMBL" id="CP025938">
    <property type="protein sequence ID" value="AUS06271.1"/>
    <property type="molecule type" value="Genomic_DNA"/>
</dbReference>
<evidence type="ECO:0000259" key="7">
    <source>
        <dbReference type="Pfam" id="PF14322"/>
    </source>
</evidence>
<evidence type="ECO:0008006" key="10">
    <source>
        <dbReference type="Google" id="ProtNLM"/>
    </source>
</evidence>
<comment type="subcellular location">
    <subcellularLocation>
        <location evidence="1">Cell outer membrane</location>
    </subcellularLocation>
</comment>
<dbReference type="Pfam" id="PF14322">
    <property type="entry name" value="SusD-like_3"/>
    <property type="match status" value="1"/>
</dbReference>
<dbReference type="GO" id="GO:0009279">
    <property type="term" value="C:cell outer membrane"/>
    <property type="evidence" value="ECO:0007669"/>
    <property type="project" value="UniProtKB-SubCell"/>
</dbReference>
<accession>A0A2I7SK65</accession>
<gene>
    <name evidence="8" type="ORF">C1A40_12810</name>
</gene>